<reference evidence="15 16" key="1">
    <citation type="submission" date="2013-12" db="EMBL/GenBank/DDBJ databases">
        <title>The Genome Sequence of Candida albicans P78048.</title>
        <authorList>
            <consortium name="The Broad Institute Genome Sequencing Platform"/>
            <consortium name="The Broad Institute Genome Sequencing Center for Infectious Disease"/>
            <person name="Cuomo C."/>
            <person name="Bennett R."/>
            <person name="Hirakawa M."/>
            <person name="Noverr M."/>
            <person name="Mitchell A."/>
            <person name="Young S.K."/>
            <person name="Zeng Q."/>
            <person name="Gargeya S."/>
            <person name="Fitzgerald M."/>
            <person name="Abouelleil A."/>
            <person name="Alvarado L."/>
            <person name="Berlin A.M."/>
            <person name="Chapman S.B."/>
            <person name="Dewar J."/>
            <person name="Goldberg J."/>
            <person name="Griggs A."/>
            <person name="Gujja S."/>
            <person name="Hansen M."/>
            <person name="Howarth C."/>
            <person name="Imamovic A."/>
            <person name="Larimer J."/>
            <person name="McCowan C."/>
            <person name="Murphy C."/>
            <person name="Pearson M."/>
            <person name="Priest M."/>
            <person name="Roberts A."/>
            <person name="Saif S."/>
            <person name="Shea T."/>
            <person name="Sykes S."/>
            <person name="Wortman J."/>
            <person name="Nusbaum C."/>
            <person name="Birren B."/>
        </authorList>
    </citation>
    <scope>NUCLEOTIDE SEQUENCE [LARGE SCALE GENOMIC DNA]</scope>
    <source>
        <strain evidence="15 16">P78048</strain>
    </source>
</reference>
<keyword evidence="6" id="KW-0067">ATP-binding</keyword>
<sequence>MKRKRNTIPESDDDASFVNNSDYSVLDKSHTQQTLDGPFDVHKSESEHSIGETNESKMISHNTLETSTNTQLVSPKDTNDLKSQTDLNIENETDRPVVDGSDPVPSKKLDAPTSEAKMYSSPLSLNTHDSIAQDTKITQEKRNEPRLVIDRLVLTDFKSYAGKKVIGPFHSSFSAVVGPNGSGKSNVIDSMLFVFGFRASKMRQGKLSELIHNSGDQRPDYCQVDIHFQMVVDDLVVPQKADVVPDSELIISRKAFRNNQSSYYINGKTSSYSEVTTLLKNKGIDLDHKRFLILQGEVESIAQMKPKAEKENDDGLLEYLEDIVGTSKYKKLIEDSIVRIDELNDICLEKANRFDLVEKDKDLLEEKKVEALRFLELEKKLINCKSVQFQIEISAHQKRIAAKQAEADAIEKELEENKESNKEILEGIESELSTQKEIERDIKVLSAEIDSLGKNRKDISKKNVSLEEKSKNNANKLKKIQKSLENSKHTVSSSNQKLSNYAVTTEKFKSDIDRLNKELETEEARLNDIRSSLTEKTSEFTKEIQSLQKSLDPWDSKLKEKENEIKLAESAIEILRSQLNSTTNQLEEHKERLIQIKKLGKDKEVEYRENESKLGKIEEQIALGEEQCQTAKSALNNFKSQLMSFRQKTQDSAAIVHNTQNKNKVLTALLRLANSGRIQGFYGRLGDLGTIDQKYDVAISTAAPGLDSMVVETVETAQACIEYLRKNKLGYANFICLNKLRKFNLAPIQTPGDPSSIKRLFDLIQPSSSKFAPAFYSKVFNTLVAPNLNEAKKVAYGAKRWKVVTLDGKVVDTSGTMSGGGNYVSRGAMRLSDSSNSNDQAITADELEKMNTKLQEMENEFEQMNSDYNEKIAMLNKLQVLKPETEFAISRLKLDIQSLVSEKKEVTQICKNLIAEQQKLEENNPFEQQLLSKEKELEELVNAKTQIKEQMSGFEQKISVLEQKIMDVGGVELKVQSSKVDSIKQQISIIHEKTSGDRMTVKKLENEINRHTKLIESLTTEQEEAEAELEKINEQQRSLLSKLEEVNSKLKELEDERNDKEDNLEKMKHDLEEKQDQINKFKSVEIELLNKLEKCKGTLKGLKQAIEQNKEELDALVIRDVEPYISWLDETEQKKYNGALIDTLSEEDIADVDLEAVTSEIEELENYMANVKVDIEILKEYGAKIVEYNDKKSDLNQAVAERDSKKNYCDDLKRKRLDEFMVGFNTISMTLKDMYRMITMGGNAELELVDSLDPFSEGILFSVMPPKKSWKNISNLSGGEKTLSSLALVFALHKYKPTPLYVMDEIDAALDFRNVSIVANYIKERTKNAQFIVISLRNNMFELAQQLVGIYKVNNKTSSVSLANIEMH</sequence>
<dbReference type="Gene3D" id="3.40.50.300">
    <property type="entry name" value="P-loop containing nucleotide triphosphate hydrolases"/>
    <property type="match status" value="2"/>
</dbReference>
<dbReference type="Pfam" id="PF02463">
    <property type="entry name" value="SMC_N"/>
    <property type="match status" value="1"/>
</dbReference>
<dbReference type="InterPro" id="IPR024704">
    <property type="entry name" value="SMC"/>
</dbReference>
<dbReference type="Proteomes" id="UP000030161">
    <property type="component" value="Unassembled WGS sequence"/>
</dbReference>
<dbReference type="GO" id="GO:0005524">
    <property type="term" value="F:ATP binding"/>
    <property type="evidence" value="ECO:0007669"/>
    <property type="project" value="UniProtKB-KW"/>
</dbReference>
<keyword evidence="3" id="KW-0132">Cell division</keyword>
<dbReference type="GO" id="GO:0007076">
    <property type="term" value="P:mitotic chromosome condensation"/>
    <property type="evidence" value="ECO:0007669"/>
    <property type="project" value="TreeGrafter"/>
</dbReference>
<evidence type="ECO:0000256" key="5">
    <source>
        <dbReference type="ARBA" id="ARBA00022776"/>
    </source>
</evidence>
<dbReference type="PANTHER" id="PTHR18937:SF172">
    <property type="entry name" value="STRUCTURAL MAINTENANCE OF CHROMOSOMES PROTEIN"/>
    <property type="match status" value="1"/>
</dbReference>
<dbReference type="Gene3D" id="3.30.70.1620">
    <property type="match status" value="1"/>
</dbReference>
<feature type="coiled-coil region" evidence="12">
    <location>
        <begin position="1154"/>
        <end position="1198"/>
    </location>
</feature>
<keyword evidence="7 12" id="KW-0175">Coiled coil</keyword>
<dbReference type="EMBL" id="AJIX01000028">
    <property type="protein sequence ID" value="KGR08454.1"/>
    <property type="molecule type" value="Genomic_DNA"/>
</dbReference>
<feature type="coiled-coil region" evidence="12">
    <location>
        <begin position="903"/>
        <end position="964"/>
    </location>
</feature>
<dbReference type="Pfam" id="PF06470">
    <property type="entry name" value="SMC_hinge"/>
    <property type="match status" value="1"/>
</dbReference>
<dbReference type="GO" id="GO:0016887">
    <property type="term" value="F:ATP hydrolysis activity"/>
    <property type="evidence" value="ECO:0007669"/>
    <property type="project" value="InterPro"/>
</dbReference>
<keyword evidence="8" id="KW-0226">DNA condensation</keyword>
<evidence type="ECO:0000256" key="4">
    <source>
        <dbReference type="ARBA" id="ARBA00022741"/>
    </source>
</evidence>
<feature type="coiled-coil region" evidence="12">
    <location>
        <begin position="393"/>
        <end position="469"/>
    </location>
</feature>
<evidence type="ECO:0000313" key="16">
    <source>
        <dbReference type="Proteomes" id="UP000030161"/>
    </source>
</evidence>
<dbReference type="GO" id="GO:0000796">
    <property type="term" value="C:condensin complex"/>
    <property type="evidence" value="ECO:0007669"/>
    <property type="project" value="TreeGrafter"/>
</dbReference>
<feature type="region of interest" description="Disordered" evidence="13">
    <location>
        <begin position="1"/>
        <end position="121"/>
    </location>
</feature>
<dbReference type="PANTHER" id="PTHR18937">
    <property type="entry name" value="STRUCTURAL MAINTENANCE OF CHROMOSOMES SMC FAMILY MEMBER"/>
    <property type="match status" value="1"/>
</dbReference>
<dbReference type="SUPFAM" id="SSF52540">
    <property type="entry name" value="P-loop containing nucleoside triphosphate hydrolases"/>
    <property type="match status" value="1"/>
</dbReference>
<evidence type="ECO:0000256" key="2">
    <source>
        <dbReference type="ARBA" id="ARBA00006005"/>
    </source>
</evidence>
<dbReference type="FunFam" id="3.40.50.300:FF:000481">
    <property type="entry name" value="Structural maintenance of chromosomes 4"/>
    <property type="match status" value="1"/>
</dbReference>
<dbReference type="GO" id="GO:0005634">
    <property type="term" value="C:nucleus"/>
    <property type="evidence" value="ECO:0007669"/>
    <property type="project" value="UniProtKB-SubCell"/>
</dbReference>
<evidence type="ECO:0000256" key="8">
    <source>
        <dbReference type="ARBA" id="ARBA00023067"/>
    </source>
</evidence>
<evidence type="ECO:0000256" key="3">
    <source>
        <dbReference type="ARBA" id="ARBA00022618"/>
    </source>
</evidence>
<keyword evidence="9 11" id="KW-0539">Nucleus</keyword>
<dbReference type="FunFam" id="3.40.50.300:FF:000585">
    <property type="entry name" value="Structural maintenance of chromosomes 4"/>
    <property type="match status" value="1"/>
</dbReference>
<dbReference type="SMART" id="SM00968">
    <property type="entry name" value="SMC_hinge"/>
    <property type="match status" value="1"/>
</dbReference>
<dbReference type="SUPFAM" id="SSF57997">
    <property type="entry name" value="Tropomyosin"/>
    <property type="match status" value="1"/>
</dbReference>
<dbReference type="SUPFAM" id="SSF75553">
    <property type="entry name" value="Smc hinge domain"/>
    <property type="match status" value="1"/>
</dbReference>
<evidence type="ECO:0000259" key="14">
    <source>
        <dbReference type="SMART" id="SM00968"/>
    </source>
</evidence>
<feature type="coiled-coil region" evidence="12">
    <location>
        <begin position="840"/>
        <end position="874"/>
    </location>
</feature>
<evidence type="ECO:0000256" key="12">
    <source>
        <dbReference type="SAM" id="Coils"/>
    </source>
</evidence>
<dbReference type="GO" id="GO:0051301">
    <property type="term" value="P:cell division"/>
    <property type="evidence" value="ECO:0007669"/>
    <property type="project" value="UniProtKB-KW"/>
</dbReference>
<dbReference type="InterPro" id="IPR003395">
    <property type="entry name" value="RecF/RecN/SMC_N"/>
</dbReference>
<dbReference type="PIRSF" id="PIRSF005719">
    <property type="entry name" value="SMC"/>
    <property type="match status" value="1"/>
</dbReference>
<comment type="similarity">
    <text evidence="2">Belongs to the SMC family. SMC4 subfamily.</text>
</comment>
<comment type="subcellular location">
    <subcellularLocation>
        <location evidence="1 11">Nucleus</location>
    </subcellularLocation>
</comment>
<evidence type="ECO:0000256" key="1">
    <source>
        <dbReference type="ARBA" id="ARBA00004123"/>
    </source>
</evidence>
<evidence type="ECO:0000256" key="6">
    <source>
        <dbReference type="ARBA" id="ARBA00022840"/>
    </source>
</evidence>
<dbReference type="InterPro" id="IPR027417">
    <property type="entry name" value="P-loop_NTPase"/>
</dbReference>
<evidence type="ECO:0000256" key="9">
    <source>
        <dbReference type="ARBA" id="ARBA00023242"/>
    </source>
</evidence>
<keyword evidence="5" id="KW-0498">Mitosis</keyword>
<feature type="domain" description="SMC hinge" evidence="14">
    <location>
        <begin position="679"/>
        <end position="795"/>
    </location>
</feature>
<dbReference type="InterPro" id="IPR010935">
    <property type="entry name" value="SMC_hinge"/>
</dbReference>
<keyword evidence="10" id="KW-0131">Cell cycle</keyword>
<feature type="coiled-coil region" evidence="12">
    <location>
        <begin position="505"/>
        <end position="599"/>
    </location>
</feature>
<evidence type="ECO:0000256" key="7">
    <source>
        <dbReference type="ARBA" id="ARBA00023054"/>
    </source>
</evidence>
<keyword evidence="4" id="KW-0547">Nucleotide-binding</keyword>
<evidence type="ECO:0000313" key="15">
    <source>
        <dbReference type="EMBL" id="KGR08454.1"/>
    </source>
</evidence>
<dbReference type="InterPro" id="IPR036277">
    <property type="entry name" value="SMC_hinge_sf"/>
</dbReference>
<feature type="compositionally biased region" description="Polar residues" evidence="13">
    <location>
        <begin position="81"/>
        <end position="90"/>
    </location>
</feature>
<comment type="caution">
    <text evidence="15">The sequence shown here is derived from an EMBL/GenBank/DDBJ whole genome shotgun (WGS) entry which is preliminary data.</text>
</comment>
<evidence type="ECO:0000256" key="13">
    <source>
        <dbReference type="SAM" id="MobiDB-lite"/>
    </source>
</evidence>
<protein>
    <recommendedName>
        <fullName evidence="11">Structural maintenance of chromosomes protein</fullName>
    </recommendedName>
</protein>
<evidence type="ECO:0000256" key="10">
    <source>
        <dbReference type="ARBA" id="ARBA00023306"/>
    </source>
</evidence>
<proteinExistence type="inferred from homology"/>
<name>A0AB34PPQ5_CANAX</name>
<dbReference type="SMR" id="A0AB34PPQ5"/>
<feature type="compositionally biased region" description="Basic and acidic residues" evidence="13">
    <location>
        <begin position="39"/>
        <end position="50"/>
    </location>
</feature>
<gene>
    <name evidence="15" type="ORF">MG3_04009</name>
</gene>
<accession>A0AB34PPQ5</accession>
<dbReference type="Gene3D" id="1.20.1060.20">
    <property type="match status" value="1"/>
</dbReference>
<evidence type="ECO:0000256" key="11">
    <source>
        <dbReference type="PIRNR" id="PIRNR005719"/>
    </source>
</evidence>
<feature type="compositionally biased region" description="Polar residues" evidence="13">
    <location>
        <begin position="51"/>
        <end position="73"/>
    </location>
</feature>
<feature type="coiled-coil region" evidence="12">
    <location>
        <begin position="1001"/>
        <end position="1119"/>
    </location>
</feature>
<organism evidence="15 16">
    <name type="scientific">Candida albicans P78048</name>
    <dbReference type="NCBI Taxonomy" id="1094989"/>
    <lineage>
        <taxon>Eukaryota</taxon>
        <taxon>Fungi</taxon>
        <taxon>Dikarya</taxon>
        <taxon>Ascomycota</taxon>
        <taxon>Saccharomycotina</taxon>
        <taxon>Pichiomycetes</taxon>
        <taxon>Debaryomycetaceae</taxon>
        <taxon>Candida/Lodderomyces clade</taxon>
        <taxon>Candida</taxon>
    </lineage>
</organism>